<organism evidence="3">
    <name type="scientific">Spironucleus salmonicida</name>
    <dbReference type="NCBI Taxonomy" id="348837"/>
    <lineage>
        <taxon>Eukaryota</taxon>
        <taxon>Metamonada</taxon>
        <taxon>Diplomonadida</taxon>
        <taxon>Hexamitidae</taxon>
        <taxon>Hexamitinae</taxon>
        <taxon>Spironucleus</taxon>
    </lineage>
</organism>
<protein>
    <submittedName>
        <fullName evidence="3">FHA domain-containing protein</fullName>
    </submittedName>
</protein>
<dbReference type="AlphaFoldDB" id="V6LSC7"/>
<dbReference type="InterPro" id="IPR008984">
    <property type="entry name" value="SMAD_FHA_dom_sf"/>
</dbReference>
<dbReference type="CDD" id="cd00060">
    <property type="entry name" value="FHA"/>
    <property type="match status" value="1"/>
</dbReference>
<evidence type="ECO:0000256" key="1">
    <source>
        <dbReference type="SAM" id="MobiDB-lite"/>
    </source>
</evidence>
<name>V6LSC7_9EUKA</name>
<dbReference type="SUPFAM" id="SSF49879">
    <property type="entry name" value="SMAD/FHA domain"/>
    <property type="match status" value="1"/>
</dbReference>
<sequence length="384" mass="43784">MYGYISGDGKLQEIKQPVFTIGRHESNDLIINNGSISAFHAKLIFQNGDVFIQDLGSRNGTFINDYRIRTNPFGLTTDNIIRFGIYQARYKVGFQQLQNLEQLSSTLVEFQKQKVNNQIQQIKADTKYATELETVKHFPQVDTNTNNLSQVTKKALDISVEDLQQQQITPKQLGKSSNHEKQQTKNSIISQSSSQANTITQNSNINSQQYSYLNVNLINAISKSLQNFDYNEVIRLTSKFGETKIEKAMKHMLDTISNLPRKVLLPVSEQIKNLQAIVLSIQENMNFLDYKYFKQSILDFKVNQQSDKEFISDLMTEITQLKEENAYLKSLNKSDDRQLNIAINAAKSITQAIDILCIGDINGLNINAILGDYQQNLNSSWKFQ</sequence>
<dbReference type="EMBL" id="AUWU02000007">
    <property type="protein sequence ID" value="KAH0571314.1"/>
    <property type="molecule type" value="Genomic_DNA"/>
</dbReference>
<evidence type="ECO:0000259" key="2">
    <source>
        <dbReference type="PROSITE" id="PS50006"/>
    </source>
</evidence>
<dbReference type="EMBL" id="KI546073">
    <property type="protein sequence ID" value="EST46606.1"/>
    <property type="molecule type" value="Genomic_DNA"/>
</dbReference>
<evidence type="ECO:0000313" key="4">
    <source>
        <dbReference type="EMBL" id="KAH0571314.1"/>
    </source>
</evidence>
<accession>V6LSC7</accession>
<dbReference type="Pfam" id="PF00498">
    <property type="entry name" value="FHA"/>
    <property type="match status" value="1"/>
</dbReference>
<dbReference type="VEuPathDB" id="GiardiaDB:SS50377_27615"/>
<evidence type="ECO:0000313" key="5">
    <source>
        <dbReference type="Proteomes" id="UP000018208"/>
    </source>
</evidence>
<evidence type="ECO:0000313" key="3">
    <source>
        <dbReference type="EMBL" id="EST46606.1"/>
    </source>
</evidence>
<keyword evidence="5" id="KW-1185">Reference proteome</keyword>
<reference evidence="3 4" key="1">
    <citation type="journal article" date="2014" name="PLoS Genet.">
        <title>The Genome of Spironucleus salmonicida Highlights a Fish Pathogen Adapted to Fluctuating Environments.</title>
        <authorList>
            <person name="Xu F."/>
            <person name="Jerlstrom-Hultqvist J."/>
            <person name="Einarsson E."/>
            <person name="Astvaldsson A."/>
            <person name="Svard S.G."/>
            <person name="Andersson J.O."/>
        </authorList>
    </citation>
    <scope>NUCLEOTIDE SEQUENCE</scope>
    <source>
        <strain evidence="4">ATCC 50377</strain>
    </source>
</reference>
<dbReference type="InterPro" id="IPR000253">
    <property type="entry name" value="FHA_dom"/>
</dbReference>
<dbReference type="PANTHER" id="PTHR23308">
    <property type="entry name" value="NUCLEAR INHIBITOR OF PROTEIN PHOSPHATASE-1"/>
    <property type="match status" value="1"/>
</dbReference>
<reference evidence="4" key="2">
    <citation type="submission" date="2020-12" db="EMBL/GenBank/DDBJ databases">
        <title>New Spironucleus salmonicida genome in near-complete chromosomes.</title>
        <authorList>
            <person name="Xu F."/>
            <person name="Kurt Z."/>
            <person name="Jimenez-Gonzalez A."/>
            <person name="Astvaldsson A."/>
            <person name="Andersson J.O."/>
            <person name="Svard S.G."/>
        </authorList>
    </citation>
    <scope>NUCLEOTIDE SEQUENCE</scope>
    <source>
        <strain evidence="4">ATCC 50377</strain>
    </source>
</reference>
<feature type="region of interest" description="Disordered" evidence="1">
    <location>
        <begin position="168"/>
        <end position="195"/>
    </location>
</feature>
<dbReference type="Gene3D" id="2.60.200.20">
    <property type="match status" value="1"/>
</dbReference>
<dbReference type="SMART" id="SM00240">
    <property type="entry name" value="FHA"/>
    <property type="match status" value="1"/>
</dbReference>
<dbReference type="PROSITE" id="PS50006">
    <property type="entry name" value="FHA_DOMAIN"/>
    <property type="match status" value="1"/>
</dbReference>
<dbReference type="InterPro" id="IPR050923">
    <property type="entry name" value="Cell_Proc_Reg/RNA_Proc"/>
</dbReference>
<gene>
    <name evidence="3" type="ORF">SS50377_13411</name>
    <name evidence="4" type="ORF">SS50377_27615</name>
</gene>
<feature type="compositionally biased region" description="Low complexity" evidence="1">
    <location>
        <begin position="184"/>
        <end position="195"/>
    </location>
</feature>
<dbReference type="Proteomes" id="UP000018208">
    <property type="component" value="Unassembled WGS sequence"/>
</dbReference>
<proteinExistence type="predicted"/>
<feature type="domain" description="FHA" evidence="2">
    <location>
        <begin position="19"/>
        <end position="68"/>
    </location>
</feature>
<dbReference type="OrthoDB" id="308536at2759"/>